<comment type="pathway">
    <text evidence="2">Secondary metabolite metabolism; methylglyoxal degradation; (R)-lactate from methylglyoxal: step 1/2.</text>
</comment>
<evidence type="ECO:0000256" key="7">
    <source>
        <dbReference type="ARBA" id="ARBA00022723"/>
    </source>
</evidence>
<dbReference type="RefSeq" id="WP_209027929.1">
    <property type="nucleotide sequence ID" value="NZ_CP072455.1"/>
</dbReference>
<evidence type="ECO:0000256" key="1">
    <source>
        <dbReference type="ARBA" id="ARBA00001967"/>
    </source>
</evidence>
<reference evidence="16 17" key="1">
    <citation type="submission" date="2021-03" db="EMBL/GenBank/DDBJ databases">
        <title>Complete Genome Sequence Data of Xenorhabdus budapestensis strain C72, a Candidate Biological Control Agent, from China.</title>
        <authorList>
            <person name="LI B."/>
            <person name="WANG S."/>
            <person name="QIU D."/>
        </authorList>
    </citation>
    <scope>NUCLEOTIDE SEQUENCE [LARGE SCALE GENOMIC DNA]</scope>
    <source>
        <strain evidence="16 17">C-7-2</strain>
    </source>
</reference>
<evidence type="ECO:0000256" key="14">
    <source>
        <dbReference type="ARBA" id="ARBA00048273"/>
    </source>
</evidence>
<evidence type="ECO:0000256" key="2">
    <source>
        <dbReference type="ARBA" id="ARBA00005008"/>
    </source>
</evidence>
<evidence type="ECO:0000256" key="8">
    <source>
        <dbReference type="ARBA" id="ARBA00023239"/>
    </source>
</evidence>
<evidence type="ECO:0000313" key="17">
    <source>
        <dbReference type="Proteomes" id="UP000665047"/>
    </source>
</evidence>
<keyword evidence="8 16" id="KW-0456">Lyase</keyword>
<protein>
    <recommendedName>
        <fullName evidence="5">Lactoylglutathione lyase</fullName>
        <ecNumber evidence="4">4.4.1.5</ecNumber>
    </recommendedName>
    <alternativeName>
        <fullName evidence="11">Aldoketomutase</fullName>
    </alternativeName>
    <alternativeName>
        <fullName evidence="10">Glyoxalase I</fullName>
    </alternativeName>
    <alternativeName>
        <fullName evidence="9">Ketone-aldehyde mutase</fullName>
    </alternativeName>
    <alternativeName>
        <fullName evidence="12">Methylglyoxalase</fullName>
    </alternativeName>
    <alternativeName>
        <fullName evidence="13">S-D-lactoylglutathione methylglyoxal lyase</fullName>
    </alternativeName>
</protein>
<name>A0ABX7VLF9_XENBU</name>
<dbReference type="InterPro" id="IPR018146">
    <property type="entry name" value="Glyoxalase_1_CS"/>
</dbReference>
<evidence type="ECO:0000256" key="5">
    <source>
        <dbReference type="ARBA" id="ARBA00018701"/>
    </source>
</evidence>
<dbReference type="PANTHER" id="PTHR46036">
    <property type="entry name" value="LACTOYLGLUTATHIONE LYASE"/>
    <property type="match status" value="1"/>
</dbReference>
<dbReference type="PROSITE" id="PS51819">
    <property type="entry name" value="VOC"/>
    <property type="match status" value="1"/>
</dbReference>
<evidence type="ECO:0000256" key="3">
    <source>
        <dbReference type="ARBA" id="ARBA00010363"/>
    </source>
</evidence>
<feature type="domain" description="VOC" evidence="15">
    <location>
        <begin position="2"/>
        <end position="126"/>
    </location>
</feature>
<evidence type="ECO:0000256" key="10">
    <source>
        <dbReference type="ARBA" id="ARBA00030537"/>
    </source>
</evidence>
<dbReference type="InterPro" id="IPR004361">
    <property type="entry name" value="Glyoxalase_1"/>
</dbReference>
<evidence type="ECO:0000313" key="16">
    <source>
        <dbReference type="EMBL" id="QTL40387.1"/>
    </source>
</evidence>
<dbReference type="InterPro" id="IPR029068">
    <property type="entry name" value="Glyas_Bleomycin-R_OHBP_Dase"/>
</dbReference>
<evidence type="ECO:0000256" key="4">
    <source>
        <dbReference type="ARBA" id="ARBA00012081"/>
    </source>
</evidence>
<accession>A0ABX7VLF9</accession>
<keyword evidence="6" id="KW-0533">Nickel</keyword>
<evidence type="ECO:0000256" key="9">
    <source>
        <dbReference type="ARBA" id="ARBA00030291"/>
    </source>
</evidence>
<dbReference type="InterPro" id="IPR037523">
    <property type="entry name" value="VOC_core"/>
</dbReference>
<dbReference type="Proteomes" id="UP000665047">
    <property type="component" value="Chromosome"/>
</dbReference>
<dbReference type="InterPro" id="IPR004360">
    <property type="entry name" value="Glyas_Fos-R_dOase_dom"/>
</dbReference>
<dbReference type="NCBIfam" id="TIGR00068">
    <property type="entry name" value="glyox_I"/>
    <property type="match status" value="1"/>
</dbReference>
<proteinExistence type="inferred from homology"/>
<evidence type="ECO:0000259" key="15">
    <source>
        <dbReference type="PROSITE" id="PS51819"/>
    </source>
</evidence>
<evidence type="ECO:0000256" key="6">
    <source>
        <dbReference type="ARBA" id="ARBA00022596"/>
    </source>
</evidence>
<comment type="similarity">
    <text evidence="3">Belongs to the glyoxalase I family.</text>
</comment>
<comment type="catalytic activity">
    <reaction evidence="14">
        <text>(R)-S-lactoylglutathione = methylglyoxal + glutathione</text>
        <dbReference type="Rhea" id="RHEA:19069"/>
        <dbReference type="ChEBI" id="CHEBI:17158"/>
        <dbReference type="ChEBI" id="CHEBI:57474"/>
        <dbReference type="ChEBI" id="CHEBI:57925"/>
        <dbReference type="EC" id="4.4.1.5"/>
    </reaction>
</comment>
<evidence type="ECO:0000256" key="13">
    <source>
        <dbReference type="ARBA" id="ARBA00033298"/>
    </source>
</evidence>
<dbReference type="GO" id="GO:0004462">
    <property type="term" value="F:lactoylglutathione lyase activity"/>
    <property type="evidence" value="ECO:0007669"/>
    <property type="project" value="UniProtKB-EC"/>
</dbReference>
<keyword evidence="17" id="KW-1185">Reference proteome</keyword>
<evidence type="ECO:0000256" key="11">
    <source>
        <dbReference type="ARBA" id="ARBA00030892"/>
    </source>
</evidence>
<comment type="cofactor">
    <cofactor evidence="1">
        <name>Ni(2+)</name>
        <dbReference type="ChEBI" id="CHEBI:49786"/>
    </cofactor>
</comment>
<dbReference type="PROSITE" id="PS00934">
    <property type="entry name" value="GLYOXALASE_I_1"/>
    <property type="match status" value="1"/>
</dbReference>
<dbReference type="Gene3D" id="3.10.180.10">
    <property type="entry name" value="2,3-Dihydroxybiphenyl 1,2-Dioxygenase, domain 1"/>
    <property type="match status" value="1"/>
</dbReference>
<keyword evidence="7" id="KW-0479">Metal-binding</keyword>
<dbReference type="SUPFAM" id="SSF54593">
    <property type="entry name" value="Glyoxalase/Bleomycin resistance protein/Dihydroxybiphenyl dioxygenase"/>
    <property type="match status" value="1"/>
</dbReference>
<organism evidence="16 17">
    <name type="scientific">Xenorhabdus budapestensis</name>
    <dbReference type="NCBI Taxonomy" id="290110"/>
    <lineage>
        <taxon>Bacteria</taxon>
        <taxon>Pseudomonadati</taxon>
        <taxon>Pseudomonadota</taxon>
        <taxon>Gammaproteobacteria</taxon>
        <taxon>Enterobacterales</taxon>
        <taxon>Morganellaceae</taxon>
        <taxon>Xenorhabdus</taxon>
    </lineage>
</organism>
<dbReference type="Pfam" id="PF00903">
    <property type="entry name" value="Glyoxalase"/>
    <property type="match status" value="1"/>
</dbReference>
<sequence length="140" mass="15801">MRLAHTMIRVSNLERSIDFYTKTLGMDLLISKDFPEGKYTIAFVGYGGEYDGALIELTHNWDTNSYDLGDGFGHIAIYTHDVCAICKKIESHGGNIVRQPGPKKYGTTIIAFATDPDGYKIEFVECEQEKAKKKAENKKW</sequence>
<dbReference type="EMBL" id="CP072455">
    <property type="protein sequence ID" value="QTL40387.1"/>
    <property type="molecule type" value="Genomic_DNA"/>
</dbReference>
<dbReference type="PANTHER" id="PTHR46036:SF5">
    <property type="entry name" value="LACTOYLGLUTATHIONE LYASE"/>
    <property type="match status" value="1"/>
</dbReference>
<evidence type="ECO:0000256" key="12">
    <source>
        <dbReference type="ARBA" id="ARBA00032460"/>
    </source>
</evidence>
<dbReference type="EC" id="4.4.1.5" evidence="4"/>
<gene>
    <name evidence="16" type="primary">gloA</name>
    <name evidence="16" type="ORF">HGO23_02995</name>
</gene>